<dbReference type="PANTHER" id="PTHR47093:SF1">
    <property type="entry name" value="PROTEIN JSN1-RELATED"/>
    <property type="match status" value="1"/>
</dbReference>
<dbReference type="SUPFAM" id="SSF48371">
    <property type="entry name" value="ARM repeat"/>
    <property type="match status" value="1"/>
</dbReference>
<feature type="region of interest" description="Disordered" evidence="4">
    <location>
        <begin position="1"/>
        <end position="153"/>
    </location>
</feature>
<dbReference type="PANTHER" id="PTHR47093">
    <property type="entry name" value="PROTEIN JSN1-RELATED"/>
    <property type="match status" value="1"/>
</dbReference>
<dbReference type="InterPro" id="IPR035979">
    <property type="entry name" value="RBD_domain_sf"/>
</dbReference>
<dbReference type="SMART" id="SM00025">
    <property type="entry name" value="Pumilio"/>
    <property type="match status" value="6"/>
</dbReference>
<proteinExistence type="predicted"/>
<dbReference type="GO" id="GO:0003723">
    <property type="term" value="F:RNA binding"/>
    <property type="evidence" value="ECO:0007669"/>
    <property type="project" value="UniProtKB-UniRule"/>
</dbReference>
<dbReference type="EMBL" id="CAHR02000066">
    <property type="protein sequence ID" value="CCG82014.1"/>
    <property type="molecule type" value="Genomic_DNA"/>
</dbReference>
<feature type="repeat" description="Pumilio" evidence="3">
    <location>
        <begin position="749"/>
        <end position="785"/>
    </location>
</feature>
<gene>
    <name evidence="7" type="ORF">TAPDE_001929</name>
</gene>
<dbReference type="GO" id="GO:0000288">
    <property type="term" value="P:nuclear-transcribed mRNA catabolic process, deadenylation-dependent decay"/>
    <property type="evidence" value="ECO:0007669"/>
    <property type="project" value="TreeGrafter"/>
</dbReference>
<evidence type="ECO:0000256" key="3">
    <source>
        <dbReference type="PROSITE-ProRule" id="PRU00317"/>
    </source>
</evidence>
<evidence type="ECO:0000256" key="4">
    <source>
        <dbReference type="SAM" id="MobiDB-lite"/>
    </source>
</evidence>
<sequence>MNEKTTYEDPSQRLFPRRAREIREEGGVSSAWFPSTIKQGSTPTRHTSSSDPSSTKTSPEQKVLADLSSGSSIVDSSYRRARAGTVPSSFGGSPVGKGDTRTSPNAGASFTTSIYDQDSAPRTRDNDTLGALPDLRASQNNSPSSRLRAGSLTLPQSRNAYSSAFGPSIFSTSWSQRVNNQQLPSSPAQSSFSRDDEQTPIKTLDYLGLAETPTPPRPLMNLSNLGLPAAGSSLPFVPDLSGMRRDPNRIRSYSVNAKEKYDHEYEDADHDDAAMAAESTNFAYNELYRGTPSRPRSRTAGVLDSPPSARVNKFAPMHSHMEHSVTAAEIDQYSRMEQYAQAENNSRGGLTGGDQSQYDDGMNSIGGYIQSQPTRALWLGNVPSTTPSAALLALFSPFGSIESARVLTHKSCAFVNFEMLESAVIARTAFNGKELFPGAGAVRIGFAKVPSANTSATPEPYNLLDPEHSLGADGSEVTDAKPPTVAAMRKELASLVIELGASDDEQTAILSTVDEAAKYAELYEEVPIMPEALNSRRYDAPKLRDIRKRIDNGGWSQDEIEGIAEDMLDEMSDLASDYLGNTVVQKLFEFCSDDVKIKMLDRVAPHLCEIGVHKNGTWAAQKIIDTATTPDEMQRIVDALRPCAPALFLDQFGNYVIQCCLKFGHQFNAFIFHAMLSHTWEIAQGRYGARAIRACLESHHTTKAQQRLLAAVVTIHSVQLATNANGALLLTWLLDTCMLPNRHRLLAPKLSQHLLHLCTHKLASLTVLKVINQRQEPEARDLIINNLFFSEDDKVLEGILQDQAHGPTVIFKIITTPYLDSEIRAKIVSHVRSVIQRGKFPLVAGSKRLMDEVGLSTRGLPPHEGQRNGYSPQYSASHFGNPVDASMSGPRSVGVDPATLQALGELSLASGNMGYGMSPQQLQQMQQQLQYQAMLQQSLRQNQYTYPPQLEYHDPYANHNATQNYGAYGHPHYAPQLYQQSSNHKRRH</sequence>
<dbReference type="InterPro" id="IPR001313">
    <property type="entry name" value="Pumilio_RNA-bd_rpt"/>
</dbReference>
<evidence type="ECO:0000259" key="5">
    <source>
        <dbReference type="PROSITE" id="PS50102"/>
    </source>
</evidence>
<feature type="region of interest" description="Disordered" evidence="4">
    <location>
        <begin position="288"/>
        <end position="308"/>
    </location>
</feature>
<dbReference type="eggNOG" id="KOG4574">
    <property type="taxonomic scope" value="Eukaryota"/>
</dbReference>
<dbReference type="Gene3D" id="3.30.70.330">
    <property type="match status" value="1"/>
</dbReference>
<name>R4X8P6_TAPDE</name>
<dbReference type="SUPFAM" id="SSF54928">
    <property type="entry name" value="RNA-binding domain, RBD"/>
    <property type="match status" value="1"/>
</dbReference>
<feature type="repeat" description="Pumilio" evidence="3">
    <location>
        <begin position="566"/>
        <end position="601"/>
    </location>
</feature>
<evidence type="ECO:0000256" key="2">
    <source>
        <dbReference type="PROSITE-ProRule" id="PRU00176"/>
    </source>
</evidence>
<dbReference type="Pfam" id="PF00806">
    <property type="entry name" value="PUF"/>
    <property type="match status" value="3"/>
</dbReference>
<organism evidence="7 8">
    <name type="scientific">Taphrina deformans (strain PYCC 5710 / ATCC 11124 / CBS 356.35 / IMI 108563 / JCM 9778 / NBRC 8474)</name>
    <name type="common">Peach leaf curl fungus</name>
    <name type="synonym">Lalaria deformans</name>
    <dbReference type="NCBI Taxonomy" id="1097556"/>
    <lineage>
        <taxon>Eukaryota</taxon>
        <taxon>Fungi</taxon>
        <taxon>Dikarya</taxon>
        <taxon>Ascomycota</taxon>
        <taxon>Taphrinomycotina</taxon>
        <taxon>Taphrinomycetes</taxon>
        <taxon>Taphrinales</taxon>
        <taxon>Taphrinaceae</taxon>
        <taxon>Taphrina</taxon>
    </lineage>
</organism>
<dbReference type="Proteomes" id="UP000013776">
    <property type="component" value="Unassembled WGS sequence"/>
</dbReference>
<accession>R4X8P6</accession>
<keyword evidence="2" id="KW-0694">RNA-binding</keyword>
<dbReference type="Gene3D" id="1.25.10.10">
    <property type="entry name" value="Leucine-rich Repeat Variant"/>
    <property type="match status" value="1"/>
</dbReference>
<feature type="compositionally biased region" description="Low complexity" evidence="4">
    <location>
        <begin position="41"/>
        <end position="58"/>
    </location>
</feature>
<evidence type="ECO:0000259" key="6">
    <source>
        <dbReference type="PROSITE" id="PS50303"/>
    </source>
</evidence>
<keyword evidence="1" id="KW-0677">Repeat</keyword>
<dbReference type="OrthoDB" id="2017782at2759"/>
<feature type="repeat" description="Pumilio" evidence="3">
    <location>
        <begin position="602"/>
        <end position="638"/>
    </location>
</feature>
<dbReference type="AlphaFoldDB" id="R4X8P6"/>
<dbReference type="InterPro" id="IPR011989">
    <property type="entry name" value="ARM-like"/>
</dbReference>
<protein>
    <submittedName>
        <fullName evidence="7">RNA binding protein Jsn1</fullName>
    </submittedName>
</protein>
<dbReference type="InterPro" id="IPR033133">
    <property type="entry name" value="PUM-HD"/>
</dbReference>
<dbReference type="PROSITE" id="PS50303">
    <property type="entry name" value="PUM_HD"/>
    <property type="match status" value="1"/>
</dbReference>
<dbReference type="SMART" id="SM00360">
    <property type="entry name" value="RRM"/>
    <property type="match status" value="1"/>
</dbReference>
<feature type="region of interest" description="Disordered" evidence="4">
    <location>
        <begin position="956"/>
        <end position="988"/>
    </location>
</feature>
<dbReference type="InterPro" id="IPR016024">
    <property type="entry name" value="ARM-type_fold"/>
</dbReference>
<evidence type="ECO:0000313" key="8">
    <source>
        <dbReference type="Proteomes" id="UP000013776"/>
    </source>
</evidence>
<dbReference type="VEuPathDB" id="FungiDB:TAPDE_001929"/>
<feature type="compositionally biased region" description="Polar residues" evidence="4">
    <location>
        <begin position="101"/>
        <end position="116"/>
    </location>
</feature>
<feature type="domain" description="PUM-HD" evidence="6">
    <location>
        <begin position="505"/>
        <end position="857"/>
    </location>
</feature>
<dbReference type="PROSITE" id="PS50102">
    <property type="entry name" value="RRM"/>
    <property type="match status" value="1"/>
</dbReference>
<feature type="compositionally biased region" description="Basic and acidic residues" evidence="4">
    <location>
        <begin position="1"/>
        <end position="11"/>
    </location>
</feature>
<keyword evidence="8" id="KW-1185">Reference proteome</keyword>
<evidence type="ECO:0000313" key="7">
    <source>
        <dbReference type="EMBL" id="CCG82014.1"/>
    </source>
</evidence>
<reference evidence="7 8" key="1">
    <citation type="journal article" date="2013" name="MBio">
        <title>Genome sequencing of the plant pathogen Taphrina deformans, the causal agent of peach leaf curl.</title>
        <authorList>
            <person name="Cisse O.H."/>
            <person name="Almeida J.M.G.C.F."/>
            <person name="Fonseca A."/>
            <person name="Kumar A.A."/>
            <person name="Salojaervi J."/>
            <person name="Overmyer K."/>
            <person name="Hauser P.M."/>
            <person name="Pagni M."/>
        </authorList>
    </citation>
    <scope>NUCLEOTIDE SEQUENCE [LARGE SCALE GENOMIC DNA]</scope>
    <source>
        <strain evidence="8">PYCC 5710 / ATCC 11124 / CBS 356.35 / IMI 108563 / JCM 9778 / NBRC 8474</strain>
    </source>
</reference>
<evidence type="ECO:0000256" key="1">
    <source>
        <dbReference type="ARBA" id="ARBA00022737"/>
    </source>
</evidence>
<comment type="caution">
    <text evidence="7">The sequence shown here is derived from an EMBL/GenBank/DDBJ whole genome shotgun (WGS) entry which is preliminary data.</text>
</comment>
<dbReference type="PROSITE" id="PS50302">
    <property type="entry name" value="PUM"/>
    <property type="match status" value="3"/>
</dbReference>
<dbReference type="InterPro" id="IPR012677">
    <property type="entry name" value="Nucleotide-bd_a/b_plait_sf"/>
</dbReference>
<dbReference type="CDD" id="cd00590">
    <property type="entry name" value="RRM_SF"/>
    <property type="match status" value="1"/>
</dbReference>
<dbReference type="InterPro" id="IPR000504">
    <property type="entry name" value="RRM_dom"/>
</dbReference>
<dbReference type="FunFam" id="1.25.10.10:FF:000167">
    <property type="entry name" value="RNA binding protein Jsn1"/>
    <property type="match status" value="1"/>
</dbReference>
<dbReference type="STRING" id="1097556.R4X8P6"/>
<dbReference type="InterPro" id="IPR052645">
    <property type="entry name" value="Pumilio_domain_protein"/>
</dbReference>
<feature type="domain" description="RRM" evidence="5">
    <location>
        <begin position="375"/>
        <end position="449"/>
    </location>
</feature>
<dbReference type="Pfam" id="PF00076">
    <property type="entry name" value="RRM_1"/>
    <property type="match status" value="1"/>
</dbReference>